<dbReference type="Proteomes" id="UP000234681">
    <property type="component" value="Chromosome 6"/>
</dbReference>
<gene>
    <name evidence="1" type="ORF">rCG_62098</name>
</gene>
<accession>A6HBF1</accession>
<name>A6HBF1_RAT</name>
<proteinExistence type="predicted"/>
<evidence type="ECO:0000313" key="1">
    <source>
        <dbReference type="EMBL" id="EDM03356.1"/>
    </source>
</evidence>
<reference evidence="2" key="1">
    <citation type="submission" date="2005-09" db="EMBL/GenBank/DDBJ databases">
        <authorList>
            <person name="Mural R.J."/>
            <person name="Li P.W."/>
            <person name="Adams M.D."/>
            <person name="Amanatides P.G."/>
            <person name="Baden-Tillson H."/>
            <person name="Barnstead M."/>
            <person name="Chin S.H."/>
            <person name="Dew I."/>
            <person name="Evans C.A."/>
            <person name="Ferriera S."/>
            <person name="Flanigan M."/>
            <person name="Fosler C."/>
            <person name="Glodek A."/>
            <person name="Gu Z."/>
            <person name="Holt R.A."/>
            <person name="Jennings D."/>
            <person name="Kraft C.L."/>
            <person name="Lu F."/>
            <person name="Nguyen T."/>
            <person name="Nusskern D.R."/>
            <person name="Pfannkoch C.M."/>
            <person name="Sitter C."/>
            <person name="Sutton G.G."/>
            <person name="Venter J.C."/>
            <person name="Wang Z."/>
            <person name="Woodage T."/>
            <person name="Zheng X.H."/>
            <person name="Zhong F."/>
        </authorList>
    </citation>
    <scope>NUCLEOTIDE SEQUENCE [LARGE SCALE GENOMIC DNA]</scope>
    <source>
        <strain>BN</strain>
        <strain evidence="2">Sprague-Dawley</strain>
    </source>
</reference>
<dbReference type="AlphaFoldDB" id="A6HBF1"/>
<sequence>MLIHLWGFKVYTCDRHRNLYHVMYCHTADQIWFPSSLSGPPCSSVTVTPSCGPPNNNLSHSDPCFLSQLLFNLFTPQLFPTSLLKVHHYLASYALLFCFRDLG</sequence>
<dbReference type="EMBL" id="CH473947">
    <property type="protein sequence ID" value="EDM03356.1"/>
    <property type="molecule type" value="Genomic_DNA"/>
</dbReference>
<organism evidence="1 2">
    <name type="scientific">Rattus norvegicus</name>
    <name type="common">Rat</name>
    <dbReference type="NCBI Taxonomy" id="10116"/>
    <lineage>
        <taxon>Eukaryota</taxon>
        <taxon>Metazoa</taxon>
        <taxon>Chordata</taxon>
        <taxon>Craniata</taxon>
        <taxon>Vertebrata</taxon>
        <taxon>Euteleostomi</taxon>
        <taxon>Mammalia</taxon>
        <taxon>Eutheria</taxon>
        <taxon>Euarchontoglires</taxon>
        <taxon>Glires</taxon>
        <taxon>Rodentia</taxon>
        <taxon>Myomorpha</taxon>
        <taxon>Muroidea</taxon>
        <taxon>Muridae</taxon>
        <taxon>Murinae</taxon>
        <taxon>Rattus</taxon>
    </lineage>
</organism>
<evidence type="ECO:0000313" key="2">
    <source>
        <dbReference type="Proteomes" id="UP000234681"/>
    </source>
</evidence>
<protein>
    <submittedName>
        <fullName evidence="1">RCG62098</fullName>
    </submittedName>
</protein>